<comment type="similarity">
    <text evidence="1">Belongs to the short-chain dehydrogenases/reductases (SDR) family.</text>
</comment>
<dbReference type="PIRSF" id="PIRSF000126">
    <property type="entry name" value="11-beta-HSD1"/>
    <property type="match status" value="1"/>
</dbReference>
<dbReference type="PANTHER" id="PTHR44196">
    <property type="entry name" value="DEHYDROGENASE/REDUCTASE SDR FAMILY MEMBER 7B"/>
    <property type="match status" value="1"/>
</dbReference>
<keyword evidence="2" id="KW-0560">Oxidoreductase</keyword>
<evidence type="ECO:0000256" key="1">
    <source>
        <dbReference type="ARBA" id="ARBA00006484"/>
    </source>
</evidence>
<organism evidence="3">
    <name type="scientific">Prosthecochloris aestuarii</name>
    <dbReference type="NCBI Taxonomy" id="1102"/>
    <lineage>
        <taxon>Bacteria</taxon>
        <taxon>Pseudomonadati</taxon>
        <taxon>Chlorobiota</taxon>
        <taxon>Chlorobiia</taxon>
        <taxon>Chlorobiales</taxon>
        <taxon>Chlorobiaceae</taxon>
        <taxon>Prosthecochloris</taxon>
    </lineage>
</organism>
<dbReference type="InterPro" id="IPR020904">
    <property type="entry name" value="Sc_DH/Rdtase_CS"/>
</dbReference>
<comment type="caution">
    <text evidence="3">The sequence shown here is derived from an EMBL/GenBank/DDBJ whole genome shotgun (WGS) entry which is preliminary data.</text>
</comment>
<protein>
    <submittedName>
        <fullName evidence="3">SDR family NAD(P)-dependent oxidoreductase</fullName>
    </submittedName>
</protein>
<dbReference type="GO" id="GO:0016020">
    <property type="term" value="C:membrane"/>
    <property type="evidence" value="ECO:0007669"/>
    <property type="project" value="TreeGrafter"/>
</dbReference>
<dbReference type="InterPro" id="IPR036291">
    <property type="entry name" value="NAD(P)-bd_dom_sf"/>
</dbReference>
<evidence type="ECO:0000313" key="3">
    <source>
        <dbReference type="EMBL" id="HED30658.1"/>
    </source>
</evidence>
<gene>
    <name evidence="3" type="ORF">ENN50_02985</name>
</gene>
<dbReference type="PANTHER" id="PTHR44196:SF2">
    <property type="entry name" value="SHORT-CHAIN DEHYDROGENASE-RELATED"/>
    <property type="match status" value="1"/>
</dbReference>
<dbReference type="SUPFAM" id="SSF51735">
    <property type="entry name" value="NAD(P)-binding Rossmann-fold domains"/>
    <property type="match status" value="1"/>
</dbReference>
<dbReference type="PROSITE" id="PS00061">
    <property type="entry name" value="ADH_SHORT"/>
    <property type="match status" value="1"/>
</dbReference>
<accession>A0A831STA9</accession>
<dbReference type="InterPro" id="IPR002347">
    <property type="entry name" value="SDR_fam"/>
</dbReference>
<name>A0A831STA9_PROAE</name>
<proteinExistence type="inferred from homology"/>
<dbReference type="CDD" id="cd05233">
    <property type="entry name" value="SDR_c"/>
    <property type="match status" value="1"/>
</dbReference>
<dbReference type="Proteomes" id="UP000886335">
    <property type="component" value="Unassembled WGS sequence"/>
</dbReference>
<dbReference type="Gene3D" id="3.40.50.720">
    <property type="entry name" value="NAD(P)-binding Rossmann-like Domain"/>
    <property type="match status" value="1"/>
</dbReference>
<dbReference type="PRINTS" id="PR00081">
    <property type="entry name" value="GDHRDH"/>
</dbReference>
<dbReference type="GO" id="GO:0016491">
    <property type="term" value="F:oxidoreductase activity"/>
    <property type="evidence" value="ECO:0007669"/>
    <property type="project" value="UniProtKB-KW"/>
</dbReference>
<dbReference type="Pfam" id="PF00106">
    <property type="entry name" value="adh_short"/>
    <property type="match status" value="1"/>
</dbReference>
<sequence length="245" mass="26909">MGIGRSFALEYAQRGCDLVLTSRSEELLERLASEIRSTGRVDVQVCPADLSSPEGPEMVFGFCQDKGVRVTGLVHCAGFGYAGSFHSMPENVVREMVFVNMFAVTELTRLFLPDMIQQRRGSVITVASMAGLQGVAGLSLYAATKSFLLTFSEALHAEYSGKGIRALVVCPGYIMTSFHRRAGQDPSRSLLPVSAPEVVVRAVFRGLRHNRVRVYPCASDYMLAFLQRFTPRKLVLKIAARLAPL</sequence>
<dbReference type="AlphaFoldDB" id="A0A831STA9"/>
<reference evidence="3" key="1">
    <citation type="journal article" date="2020" name="mSystems">
        <title>Genome- and Community-Level Interaction Insights into Carbon Utilization and Element Cycling Functions of Hydrothermarchaeota in Hydrothermal Sediment.</title>
        <authorList>
            <person name="Zhou Z."/>
            <person name="Liu Y."/>
            <person name="Xu W."/>
            <person name="Pan J."/>
            <person name="Luo Z.H."/>
            <person name="Li M."/>
        </authorList>
    </citation>
    <scope>NUCLEOTIDE SEQUENCE [LARGE SCALE GENOMIC DNA]</scope>
    <source>
        <strain evidence="3">SpSt-1181</strain>
    </source>
</reference>
<dbReference type="EMBL" id="DSBW01000069">
    <property type="protein sequence ID" value="HED30658.1"/>
    <property type="molecule type" value="Genomic_DNA"/>
</dbReference>
<evidence type="ECO:0000256" key="2">
    <source>
        <dbReference type="ARBA" id="ARBA00023002"/>
    </source>
</evidence>